<evidence type="ECO:0000313" key="1">
    <source>
        <dbReference type="EMBL" id="DAF56909.1"/>
    </source>
</evidence>
<accession>A0A8S5T0Q1</accession>
<organism evidence="1">
    <name type="scientific">Siphoviridae sp. ctiJm4</name>
    <dbReference type="NCBI Taxonomy" id="2827916"/>
    <lineage>
        <taxon>Viruses</taxon>
        <taxon>Duplodnaviria</taxon>
        <taxon>Heunggongvirae</taxon>
        <taxon>Uroviricota</taxon>
        <taxon>Caudoviricetes</taxon>
    </lineage>
</organism>
<name>A0A8S5T0Q1_9CAUD</name>
<protein>
    <submittedName>
        <fullName evidence="1">Uncharacterized protein</fullName>
    </submittedName>
</protein>
<dbReference type="EMBL" id="BK032724">
    <property type="protein sequence ID" value="DAF56909.1"/>
    <property type="molecule type" value="Genomic_DNA"/>
</dbReference>
<reference evidence="1" key="1">
    <citation type="journal article" date="2021" name="Proc. Natl. Acad. Sci. U.S.A.">
        <title>A Catalog of Tens of Thousands of Viruses from Human Metagenomes Reveals Hidden Associations with Chronic Diseases.</title>
        <authorList>
            <person name="Tisza M.J."/>
            <person name="Buck C.B."/>
        </authorList>
    </citation>
    <scope>NUCLEOTIDE SEQUENCE</scope>
    <source>
        <strain evidence="1">CtiJm4</strain>
    </source>
</reference>
<proteinExistence type="predicted"/>
<sequence>MKFRHKINEQSYVLVDDSNGYHGTLFKNGCSRNLMSKRTETMQEMEEWISQLKEVFNEPS</sequence>